<evidence type="ECO:0000256" key="4">
    <source>
        <dbReference type="ARBA" id="ARBA00022723"/>
    </source>
</evidence>
<protein>
    <recommendedName>
        <fullName evidence="8">FLZ-type domain-containing protein</fullName>
    </recommendedName>
</protein>
<feature type="region of interest" description="Disordered" evidence="7">
    <location>
        <begin position="1"/>
        <end position="63"/>
    </location>
</feature>
<keyword evidence="5" id="KW-0862">Zinc</keyword>
<evidence type="ECO:0000259" key="8">
    <source>
        <dbReference type="PROSITE" id="PS51795"/>
    </source>
</evidence>
<feature type="compositionally biased region" description="Polar residues" evidence="7">
    <location>
        <begin position="39"/>
        <end position="48"/>
    </location>
</feature>
<reference evidence="9" key="1">
    <citation type="submission" date="2019-07" db="EMBL/GenBank/DDBJ databases">
        <authorList>
            <person name="Dittberner H."/>
        </authorList>
    </citation>
    <scope>NUCLEOTIDE SEQUENCE [LARGE SCALE GENOMIC DNA]</scope>
</reference>
<evidence type="ECO:0000313" key="9">
    <source>
        <dbReference type="EMBL" id="VVA92153.1"/>
    </source>
</evidence>
<organism evidence="9 10">
    <name type="scientific">Arabis nemorensis</name>
    <dbReference type="NCBI Taxonomy" id="586526"/>
    <lineage>
        <taxon>Eukaryota</taxon>
        <taxon>Viridiplantae</taxon>
        <taxon>Streptophyta</taxon>
        <taxon>Embryophyta</taxon>
        <taxon>Tracheophyta</taxon>
        <taxon>Spermatophyta</taxon>
        <taxon>Magnoliopsida</taxon>
        <taxon>eudicotyledons</taxon>
        <taxon>Gunneridae</taxon>
        <taxon>Pentapetalae</taxon>
        <taxon>rosids</taxon>
        <taxon>malvids</taxon>
        <taxon>Brassicales</taxon>
        <taxon>Brassicaceae</taxon>
        <taxon>Arabideae</taxon>
        <taxon>Arabis</taxon>
    </lineage>
</organism>
<dbReference type="PROSITE" id="PS51795">
    <property type="entry name" value="ZF_FLZ"/>
    <property type="match status" value="1"/>
</dbReference>
<sequence length="107" mass="12035">MLLGKRQRPPIKRTMSLSEIKFDLNSPTQPDPSDHHDQSQIPSSSRKQLLTVDEHRQVHHGRGDRAFCSLECRQQEIRVDERKKKIPVGSTVVVSGAVKGERVSAAV</sequence>
<accession>A0A565ASZ0</accession>
<dbReference type="AlphaFoldDB" id="A0A565ASZ0"/>
<comment type="subcellular location">
    <subcellularLocation>
        <location evidence="1">Cytoplasm</location>
    </subcellularLocation>
</comment>
<evidence type="ECO:0000256" key="1">
    <source>
        <dbReference type="ARBA" id="ARBA00004496"/>
    </source>
</evidence>
<evidence type="ECO:0000256" key="3">
    <source>
        <dbReference type="ARBA" id="ARBA00022490"/>
    </source>
</evidence>
<dbReference type="PANTHER" id="PTHR33059:SF4">
    <property type="entry name" value="FCS-LIKE ZINC FINGER 5"/>
    <property type="match status" value="1"/>
</dbReference>
<comment type="caution">
    <text evidence="9">The sequence shown here is derived from an EMBL/GenBank/DDBJ whole genome shotgun (WGS) entry which is preliminary data.</text>
</comment>
<dbReference type="Proteomes" id="UP000489600">
    <property type="component" value="Unassembled WGS sequence"/>
</dbReference>
<gene>
    <name evidence="9" type="ORF">ANE_LOCUS2598</name>
</gene>
<feature type="domain" description="FLZ-type" evidence="8">
    <location>
        <begin position="37"/>
        <end position="84"/>
    </location>
</feature>
<feature type="compositionally biased region" description="Basic residues" evidence="7">
    <location>
        <begin position="1"/>
        <end position="11"/>
    </location>
</feature>
<evidence type="ECO:0000256" key="5">
    <source>
        <dbReference type="ARBA" id="ARBA00022771"/>
    </source>
</evidence>
<dbReference type="InterPro" id="IPR007650">
    <property type="entry name" value="Zf-FLZ_dom"/>
</dbReference>
<dbReference type="PANTHER" id="PTHR33059">
    <property type="entry name" value="FCS-LIKE ZINC FINGER 5"/>
    <property type="match status" value="1"/>
</dbReference>
<comment type="similarity">
    <text evidence="2">Belongs to the FLZ family.</text>
</comment>
<dbReference type="GO" id="GO:0008270">
    <property type="term" value="F:zinc ion binding"/>
    <property type="evidence" value="ECO:0007669"/>
    <property type="project" value="UniProtKB-KW"/>
</dbReference>
<name>A0A565ASZ0_9BRAS</name>
<dbReference type="GO" id="GO:0005737">
    <property type="term" value="C:cytoplasm"/>
    <property type="evidence" value="ECO:0007669"/>
    <property type="project" value="UniProtKB-SubCell"/>
</dbReference>
<evidence type="ECO:0000256" key="2">
    <source>
        <dbReference type="ARBA" id="ARBA00009374"/>
    </source>
</evidence>
<keyword evidence="5" id="KW-0863">Zinc-finger</keyword>
<dbReference type="EMBL" id="CABITT030000001">
    <property type="protein sequence ID" value="VVA92153.1"/>
    <property type="molecule type" value="Genomic_DNA"/>
</dbReference>
<dbReference type="Pfam" id="PF04570">
    <property type="entry name" value="zf-FLZ"/>
    <property type="match status" value="1"/>
</dbReference>
<feature type="compositionally biased region" description="Basic and acidic residues" evidence="7">
    <location>
        <begin position="52"/>
        <end position="63"/>
    </location>
</feature>
<keyword evidence="4" id="KW-0479">Metal-binding</keyword>
<keyword evidence="3" id="KW-0963">Cytoplasm</keyword>
<evidence type="ECO:0000256" key="7">
    <source>
        <dbReference type="SAM" id="MobiDB-lite"/>
    </source>
</evidence>
<evidence type="ECO:0000313" key="10">
    <source>
        <dbReference type="Proteomes" id="UP000489600"/>
    </source>
</evidence>
<feature type="zinc finger region" description="FLZ-type" evidence="6">
    <location>
        <begin position="37"/>
        <end position="84"/>
    </location>
</feature>
<evidence type="ECO:0000256" key="6">
    <source>
        <dbReference type="PROSITE-ProRule" id="PRU01131"/>
    </source>
</evidence>
<proteinExistence type="inferred from homology"/>
<dbReference type="OrthoDB" id="1925036at2759"/>
<keyword evidence="10" id="KW-1185">Reference proteome</keyword>